<dbReference type="RefSeq" id="WP_386096653.1">
    <property type="nucleotide sequence ID" value="NZ_JBHSAT010000004.1"/>
</dbReference>
<keyword evidence="6 11" id="KW-0378">Hydrolase</keyword>
<sequence>MEFVIKISQFLLSLSLLIVLHELGHFIPAKAFKTKVEKFYLFFDVKFSLFKKKIGDTVYGIGWLPLGGYVKIAGMIDESMDKEQMAQPPQPWEFRSKPAWQRLIIMLGGVTVNFILAYLIFVFVALTYGNTDYDLSSFKDGYWIENEVLNDVGLRTGDKILKVNGEEVKAHSDVIRNLITAKEFTVERKGQIENISLPEDFLGQLSSKKRSSLFSKRIPFMVAEVSDSSQNIRVDLKKGDVLLSVEGKELRYYDQLEARMSGYKNQTVEAKFLRDTDTILRDLKVNGEGKIGIYPGLSERRFEELGYFDVTRREYTFAQSWGGGAEMFYEEFTGYFDQLKVLLTPSTGAYKGLGGFKAIFDIFPPFWSWEAFWRLTAFLSIMLGVLNLLPIPALDGGHVMFLLYEMISGRKPSEKFLERAQVIGFFILIALVLFANGNDIFKAITN</sequence>
<gene>
    <name evidence="13" type="primary">rseP</name>
    <name evidence="13" type="ORF">ACFOSX_02420</name>
</gene>
<dbReference type="GO" id="GO:0008237">
    <property type="term" value="F:metallopeptidase activity"/>
    <property type="evidence" value="ECO:0007669"/>
    <property type="project" value="UniProtKB-KW"/>
</dbReference>
<evidence type="ECO:0000256" key="8">
    <source>
        <dbReference type="ARBA" id="ARBA00022989"/>
    </source>
</evidence>
<feature type="transmembrane region" description="Helical" evidence="11">
    <location>
        <begin position="103"/>
        <end position="128"/>
    </location>
</feature>
<evidence type="ECO:0000256" key="5">
    <source>
        <dbReference type="ARBA" id="ARBA00022692"/>
    </source>
</evidence>
<dbReference type="Pfam" id="PF02163">
    <property type="entry name" value="Peptidase_M50"/>
    <property type="match status" value="1"/>
</dbReference>
<dbReference type="Proteomes" id="UP001595812">
    <property type="component" value="Unassembled WGS sequence"/>
</dbReference>
<keyword evidence="4" id="KW-0645">Protease</keyword>
<keyword evidence="11" id="KW-0479">Metal-binding</keyword>
<evidence type="ECO:0000256" key="1">
    <source>
        <dbReference type="ARBA" id="ARBA00001947"/>
    </source>
</evidence>
<dbReference type="Gene3D" id="2.30.42.10">
    <property type="match status" value="2"/>
</dbReference>
<proteinExistence type="inferred from homology"/>
<evidence type="ECO:0000256" key="11">
    <source>
        <dbReference type="RuleBase" id="RU362031"/>
    </source>
</evidence>
<comment type="subcellular location">
    <subcellularLocation>
        <location evidence="2">Membrane</location>
        <topology evidence="2">Multi-pass membrane protein</topology>
    </subcellularLocation>
</comment>
<evidence type="ECO:0000256" key="7">
    <source>
        <dbReference type="ARBA" id="ARBA00022833"/>
    </source>
</evidence>
<dbReference type="EMBL" id="JBHSAT010000004">
    <property type="protein sequence ID" value="MFC3876073.1"/>
    <property type="molecule type" value="Genomic_DNA"/>
</dbReference>
<evidence type="ECO:0000313" key="13">
    <source>
        <dbReference type="EMBL" id="MFC3876073.1"/>
    </source>
</evidence>
<dbReference type="NCBIfam" id="TIGR00054">
    <property type="entry name" value="RIP metalloprotease RseP"/>
    <property type="match status" value="1"/>
</dbReference>
<dbReference type="InterPro" id="IPR004387">
    <property type="entry name" value="Pept_M50_Zn"/>
</dbReference>
<dbReference type="InterPro" id="IPR036034">
    <property type="entry name" value="PDZ_sf"/>
</dbReference>
<feature type="transmembrane region" description="Helical" evidence="11">
    <location>
        <begin position="371"/>
        <end position="404"/>
    </location>
</feature>
<evidence type="ECO:0000313" key="14">
    <source>
        <dbReference type="Proteomes" id="UP001595812"/>
    </source>
</evidence>
<feature type="transmembrane region" description="Helical" evidence="11">
    <location>
        <begin position="416"/>
        <end position="435"/>
    </location>
</feature>
<evidence type="ECO:0000256" key="9">
    <source>
        <dbReference type="ARBA" id="ARBA00023049"/>
    </source>
</evidence>
<evidence type="ECO:0000256" key="10">
    <source>
        <dbReference type="ARBA" id="ARBA00023136"/>
    </source>
</evidence>
<evidence type="ECO:0000256" key="6">
    <source>
        <dbReference type="ARBA" id="ARBA00022801"/>
    </source>
</evidence>
<feature type="domain" description="Peptidase M50" evidence="12">
    <location>
        <begin position="10"/>
        <end position="431"/>
    </location>
</feature>
<name>A0ABV8ADC3_9FLAO</name>
<keyword evidence="5 11" id="KW-0812">Transmembrane</keyword>
<keyword evidence="7 11" id="KW-0862">Zinc</keyword>
<dbReference type="PANTHER" id="PTHR42837">
    <property type="entry name" value="REGULATOR OF SIGMA-E PROTEASE RSEP"/>
    <property type="match status" value="1"/>
</dbReference>
<protein>
    <recommendedName>
        <fullName evidence="11">Zinc metalloprotease</fullName>
        <ecNumber evidence="11">3.4.24.-</ecNumber>
    </recommendedName>
</protein>
<keyword evidence="14" id="KW-1185">Reference proteome</keyword>
<evidence type="ECO:0000256" key="4">
    <source>
        <dbReference type="ARBA" id="ARBA00022670"/>
    </source>
</evidence>
<evidence type="ECO:0000259" key="12">
    <source>
        <dbReference type="Pfam" id="PF02163"/>
    </source>
</evidence>
<comment type="cofactor">
    <cofactor evidence="1 11">
        <name>Zn(2+)</name>
        <dbReference type="ChEBI" id="CHEBI:29105"/>
    </cofactor>
</comment>
<evidence type="ECO:0000256" key="3">
    <source>
        <dbReference type="ARBA" id="ARBA00007931"/>
    </source>
</evidence>
<accession>A0ABV8ADC3</accession>
<evidence type="ECO:0000256" key="2">
    <source>
        <dbReference type="ARBA" id="ARBA00004141"/>
    </source>
</evidence>
<dbReference type="EC" id="3.4.24.-" evidence="11"/>
<dbReference type="CDD" id="cd06163">
    <property type="entry name" value="S2P-M50_PDZ_RseP-like"/>
    <property type="match status" value="2"/>
</dbReference>
<comment type="caution">
    <text evidence="13">The sequence shown here is derived from an EMBL/GenBank/DDBJ whole genome shotgun (WGS) entry which is preliminary data.</text>
</comment>
<dbReference type="PANTHER" id="PTHR42837:SF2">
    <property type="entry name" value="MEMBRANE METALLOPROTEASE ARASP2, CHLOROPLASTIC-RELATED"/>
    <property type="match status" value="1"/>
</dbReference>
<keyword evidence="10 11" id="KW-0472">Membrane</keyword>
<dbReference type="InterPro" id="IPR008915">
    <property type="entry name" value="Peptidase_M50"/>
</dbReference>
<organism evidence="13 14">
    <name type="scientific">Winogradskyella maritima</name>
    <dbReference type="NCBI Taxonomy" id="1517766"/>
    <lineage>
        <taxon>Bacteria</taxon>
        <taxon>Pseudomonadati</taxon>
        <taxon>Bacteroidota</taxon>
        <taxon>Flavobacteriia</taxon>
        <taxon>Flavobacteriales</taxon>
        <taxon>Flavobacteriaceae</taxon>
        <taxon>Winogradskyella</taxon>
    </lineage>
</organism>
<keyword evidence="8 11" id="KW-1133">Transmembrane helix</keyword>
<reference evidence="14" key="1">
    <citation type="journal article" date="2019" name="Int. J. Syst. Evol. Microbiol.">
        <title>The Global Catalogue of Microorganisms (GCM) 10K type strain sequencing project: providing services to taxonomists for standard genome sequencing and annotation.</title>
        <authorList>
            <consortium name="The Broad Institute Genomics Platform"/>
            <consortium name="The Broad Institute Genome Sequencing Center for Infectious Disease"/>
            <person name="Wu L."/>
            <person name="Ma J."/>
        </authorList>
    </citation>
    <scope>NUCLEOTIDE SEQUENCE [LARGE SCALE GENOMIC DNA]</scope>
    <source>
        <strain evidence="14">CECT 8979</strain>
    </source>
</reference>
<comment type="similarity">
    <text evidence="3 11">Belongs to the peptidase M50B family.</text>
</comment>
<keyword evidence="9 11" id="KW-0482">Metalloprotease</keyword>
<dbReference type="SUPFAM" id="SSF50156">
    <property type="entry name" value="PDZ domain-like"/>
    <property type="match status" value="2"/>
</dbReference>